<comment type="caution">
    <text evidence="5">The sequence shown here is derived from an EMBL/GenBank/DDBJ whole genome shotgun (WGS) entry which is preliminary data.</text>
</comment>
<evidence type="ECO:0000259" key="4">
    <source>
        <dbReference type="PROSITE" id="PS01124"/>
    </source>
</evidence>
<evidence type="ECO:0000313" key="6">
    <source>
        <dbReference type="Proteomes" id="UP001528672"/>
    </source>
</evidence>
<sequence length="349" mass="38477">MASLFGPGGHACPDAPALASPERARFRLRHSADVDEHAAQLSAWDQEYDQLSSGRFAGRVRELWLDGPRLQVFHEHTSQETSQQCAPWQGSVWFGLPDLRCQQPLHFCGHAQDAQRGHALLSARASDGFALRTPADFGIYGVVLDQTWLQEQADALGLKLSPRLDRPAQATPLSASRHAELCQTLETLLSLAQSGDAQQRWGQATLQALLTQLLQGLCGDLAEAGPSPAQRASQRRLALVMAARELARQPSGEALSVDALCQQLHLTRRTLQNHFQSVLGESPADFLKSVRLNACRRRLREPSAPDKVQDVAAQWGFFHMGHFSQDYKDLFGELPSQTLRQRAPSHGHA</sequence>
<proteinExistence type="predicted"/>
<name>A0ABT5MHL5_9BURK</name>
<evidence type="ECO:0000256" key="2">
    <source>
        <dbReference type="ARBA" id="ARBA00023125"/>
    </source>
</evidence>
<dbReference type="Gene3D" id="1.10.10.60">
    <property type="entry name" value="Homeodomain-like"/>
    <property type="match status" value="1"/>
</dbReference>
<dbReference type="PROSITE" id="PS01124">
    <property type="entry name" value="HTH_ARAC_FAMILY_2"/>
    <property type="match status" value="1"/>
</dbReference>
<evidence type="ECO:0000256" key="3">
    <source>
        <dbReference type="ARBA" id="ARBA00023163"/>
    </source>
</evidence>
<keyword evidence="6" id="KW-1185">Reference proteome</keyword>
<dbReference type="InterPro" id="IPR009057">
    <property type="entry name" value="Homeodomain-like_sf"/>
</dbReference>
<dbReference type="PANTHER" id="PTHR46796">
    <property type="entry name" value="HTH-TYPE TRANSCRIPTIONAL ACTIVATOR RHAS-RELATED"/>
    <property type="match status" value="1"/>
</dbReference>
<dbReference type="SMART" id="SM00342">
    <property type="entry name" value="HTH_ARAC"/>
    <property type="match status" value="1"/>
</dbReference>
<dbReference type="Proteomes" id="UP001528672">
    <property type="component" value="Unassembled WGS sequence"/>
</dbReference>
<dbReference type="PANTHER" id="PTHR46796:SF12">
    <property type="entry name" value="HTH-TYPE DNA-BINDING TRANSCRIPTIONAL ACTIVATOR EUTR"/>
    <property type="match status" value="1"/>
</dbReference>
<keyword evidence="1" id="KW-0805">Transcription regulation</keyword>
<evidence type="ECO:0000256" key="1">
    <source>
        <dbReference type="ARBA" id="ARBA00023015"/>
    </source>
</evidence>
<dbReference type="Pfam" id="PF12833">
    <property type="entry name" value="HTH_18"/>
    <property type="match status" value="1"/>
</dbReference>
<reference evidence="5 6" key="1">
    <citation type="submission" date="2023-02" db="EMBL/GenBank/DDBJ databases">
        <title>Bacterial whole genome sequence for Curvibacter sp. HBC28.</title>
        <authorList>
            <person name="Le V."/>
            <person name="Ko S.-R."/>
            <person name="Ahn C.-Y."/>
            <person name="Oh H.-M."/>
        </authorList>
    </citation>
    <scope>NUCLEOTIDE SEQUENCE [LARGE SCALE GENOMIC DNA]</scope>
    <source>
        <strain evidence="5 6">HBC28</strain>
    </source>
</reference>
<keyword evidence="2" id="KW-0238">DNA-binding</keyword>
<organism evidence="5 6">
    <name type="scientific">Curvibacter microcysteis</name>
    <dbReference type="NCBI Taxonomy" id="3026419"/>
    <lineage>
        <taxon>Bacteria</taxon>
        <taxon>Pseudomonadati</taxon>
        <taxon>Pseudomonadota</taxon>
        <taxon>Betaproteobacteria</taxon>
        <taxon>Burkholderiales</taxon>
        <taxon>Comamonadaceae</taxon>
        <taxon>Curvibacter</taxon>
    </lineage>
</organism>
<feature type="domain" description="HTH araC/xylS-type" evidence="4">
    <location>
        <begin position="236"/>
        <end position="341"/>
    </location>
</feature>
<accession>A0ABT5MHL5</accession>
<evidence type="ECO:0000313" key="5">
    <source>
        <dbReference type="EMBL" id="MDD0816043.1"/>
    </source>
</evidence>
<protein>
    <submittedName>
        <fullName evidence="5">Helix-turn-helix domain-containing protein</fullName>
    </submittedName>
</protein>
<dbReference type="InterPro" id="IPR050204">
    <property type="entry name" value="AraC_XylS_family_regulators"/>
</dbReference>
<dbReference type="EMBL" id="JAQSIO010000006">
    <property type="protein sequence ID" value="MDD0816043.1"/>
    <property type="molecule type" value="Genomic_DNA"/>
</dbReference>
<keyword evidence="3" id="KW-0804">Transcription</keyword>
<dbReference type="InterPro" id="IPR018060">
    <property type="entry name" value="HTH_AraC"/>
</dbReference>
<dbReference type="RefSeq" id="WP_273927741.1">
    <property type="nucleotide sequence ID" value="NZ_JAQSIO010000006.1"/>
</dbReference>
<dbReference type="SUPFAM" id="SSF46689">
    <property type="entry name" value="Homeodomain-like"/>
    <property type="match status" value="2"/>
</dbReference>
<gene>
    <name evidence="5" type="ORF">PSQ39_15505</name>
</gene>